<dbReference type="AlphaFoldDB" id="A0A2H0N463"/>
<accession>A0A2H0N463</accession>
<dbReference type="FunFam" id="3.40.30.10:FF:000007">
    <property type="entry name" value="Thioredoxin-dependent thiol peroxidase"/>
    <property type="match status" value="1"/>
</dbReference>
<dbReference type="InterPro" id="IPR000866">
    <property type="entry name" value="AhpC/TSA"/>
</dbReference>
<comment type="caution">
    <text evidence="14">The sequence shown here is derived from an EMBL/GenBank/DDBJ whole genome shotgun (WGS) entry which is preliminary data.</text>
</comment>
<feature type="domain" description="Thioredoxin" evidence="13">
    <location>
        <begin position="15"/>
        <end position="165"/>
    </location>
</feature>
<protein>
    <recommendedName>
        <fullName evidence="3">thioredoxin-dependent peroxiredoxin</fullName>
        <ecNumber evidence="3">1.11.1.24</ecNumber>
    </recommendedName>
    <alternativeName>
        <fullName evidence="9">Thioredoxin peroxidase</fullName>
    </alternativeName>
</protein>
<comment type="function">
    <text evidence="1">Thiol-specific peroxidase that catalyzes the reduction of hydrogen peroxide and organic hydroperoxides to water and alcohols, respectively. Plays a role in cell protection against oxidative stress by detoxifying peroxides and as sensor of hydrogen peroxide-mediated signaling events.</text>
</comment>
<dbReference type="EC" id="1.11.1.24" evidence="3"/>
<dbReference type="Pfam" id="PF00578">
    <property type="entry name" value="AhpC-TSA"/>
    <property type="match status" value="1"/>
</dbReference>
<dbReference type="NCBIfam" id="NF006960">
    <property type="entry name" value="PRK09437.1"/>
    <property type="match status" value="1"/>
</dbReference>
<sequence>MLFSTFIHYSKQTLHMQGKKAPQFTLPDQKGKKHALKDYLGQKVLLYFYPKDLTPGCTIEAQNFRDNLKQLEKYHVQVLGVSCDTVDMHDKFACKHDLNFPLLADVEKKVVEKYGVWTEKSMYGKKYMGIQRDSFLIDEKGKILKHYVKVNPQKHVTEVLKDLMS</sequence>
<dbReference type="InterPro" id="IPR050924">
    <property type="entry name" value="Peroxiredoxin_BCP/PrxQ"/>
</dbReference>
<dbReference type="GO" id="GO:0005737">
    <property type="term" value="C:cytoplasm"/>
    <property type="evidence" value="ECO:0007669"/>
    <property type="project" value="TreeGrafter"/>
</dbReference>
<proteinExistence type="inferred from homology"/>
<dbReference type="Proteomes" id="UP000229600">
    <property type="component" value="Unassembled WGS sequence"/>
</dbReference>
<dbReference type="PANTHER" id="PTHR42801:SF4">
    <property type="entry name" value="AHPC_TSA FAMILY PROTEIN"/>
    <property type="match status" value="1"/>
</dbReference>
<comment type="similarity">
    <text evidence="10">Belongs to the peroxiredoxin family. BCP/PrxQ subfamily.</text>
</comment>
<feature type="active site" description="Cysteine sulfenic acid (-SOH) intermediate; for peroxidase activity" evidence="12">
    <location>
        <position position="57"/>
    </location>
</feature>
<dbReference type="PANTHER" id="PTHR42801">
    <property type="entry name" value="THIOREDOXIN-DEPENDENT PEROXIDE REDUCTASE"/>
    <property type="match status" value="1"/>
</dbReference>
<name>A0A2H0N463_9BACT</name>
<evidence type="ECO:0000313" key="14">
    <source>
        <dbReference type="EMBL" id="PIR03668.1"/>
    </source>
</evidence>
<gene>
    <name evidence="14" type="ORF">COV59_05800</name>
</gene>
<evidence type="ECO:0000256" key="4">
    <source>
        <dbReference type="ARBA" id="ARBA00022559"/>
    </source>
</evidence>
<keyword evidence="4 14" id="KW-0575">Peroxidase</keyword>
<comment type="catalytic activity">
    <reaction evidence="11">
        <text>a hydroperoxide + [thioredoxin]-dithiol = an alcohol + [thioredoxin]-disulfide + H2O</text>
        <dbReference type="Rhea" id="RHEA:62620"/>
        <dbReference type="Rhea" id="RHEA-COMP:10698"/>
        <dbReference type="Rhea" id="RHEA-COMP:10700"/>
        <dbReference type="ChEBI" id="CHEBI:15377"/>
        <dbReference type="ChEBI" id="CHEBI:29950"/>
        <dbReference type="ChEBI" id="CHEBI:30879"/>
        <dbReference type="ChEBI" id="CHEBI:35924"/>
        <dbReference type="ChEBI" id="CHEBI:50058"/>
        <dbReference type="EC" id="1.11.1.24"/>
    </reaction>
</comment>
<evidence type="ECO:0000256" key="7">
    <source>
        <dbReference type="ARBA" id="ARBA00023157"/>
    </source>
</evidence>
<dbReference type="GO" id="GO:0034599">
    <property type="term" value="P:cellular response to oxidative stress"/>
    <property type="evidence" value="ECO:0007669"/>
    <property type="project" value="TreeGrafter"/>
</dbReference>
<keyword evidence="8" id="KW-0676">Redox-active center</keyword>
<evidence type="ECO:0000256" key="6">
    <source>
        <dbReference type="ARBA" id="ARBA00023002"/>
    </source>
</evidence>
<evidence type="ECO:0000256" key="5">
    <source>
        <dbReference type="ARBA" id="ARBA00022862"/>
    </source>
</evidence>
<keyword evidence="5" id="KW-0049">Antioxidant</keyword>
<evidence type="ECO:0000256" key="3">
    <source>
        <dbReference type="ARBA" id="ARBA00013017"/>
    </source>
</evidence>
<evidence type="ECO:0000313" key="15">
    <source>
        <dbReference type="Proteomes" id="UP000229600"/>
    </source>
</evidence>
<keyword evidence="6" id="KW-0560">Oxidoreductase</keyword>
<evidence type="ECO:0000256" key="12">
    <source>
        <dbReference type="PIRSR" id="PIRSR000239-1"/>
    </source>
</evidence>
<evidence type="ECO:0000256" key="9">
    <source>
        <dbReference type="ARBA" id="ARBA00032824"/>
    </source>
</evidence>
<dbReference type="EMBL" id="PCWN01000011">
    <property type="protein sequence ID" value="PIR03668.1"/>
    <property type="molecule type" value="Genomic_DNA"/>
</dbReference>
<reference evidence="14 15" key="1">
    <citation type="submission" date="2017-09" db="EMBL/GenBank/DDBJ databases">
        <title>Depth-based differentiation of microbial function through sediment-hosted aquifers and enrichment of novel symbionts in the deep terrestrial subsurface.</title>
        <authorList>
            <person name="Probst A.J."/>
            <person name="Ladd B."/>
            <person name="Jarett J.K."/>
            <person name="Geller-Mcgrath D.E."/>
            <person name="Sieber C.M."/>
            <person name="Emerson J.B."/>
            <person name="Anantharaman K."/>
            <person name="Thomas B.C."/>
            <person name="Malmstrom R."/>
            <person name="Stieglmeier M."/>
            <person name="Klingl A."/>
            <person name="Woyke T."/>
            <person name="Ryan C.M."/>
            <person name="Banfield J.F."/>
        </authorList>
    </citation>
    <scope>NUCLEOTIDE SEQUENCE [LARGE SCALE GENOMIC DNA]</scope>
    <source>
        <strain evidence="14">CG11_big_fil_rev_8_21_14_0_20_39_34</strain>
    </source>
</reference>
<evidence type="ECO:0000256" key="10">
    <source>
        <dbReference type="ARBA" id="ARBA00038489"/>
    </source>
</evidence>
<evidence type="ECO:0000256" key="8">
    <source>
        <dbReference type="ARBA" id="ARBA00023284"/>
    </source>
</evidence>
<dbReference type="InterPro" id="IPR024706">
    <property type="entry name" value="Peroxiredoxin_AhpC-typ"/>
</dbReference>
<evidence type="ECO:0000259" key="13">
    <source>
        <dbReference type="PROSITE" id="PS51352"/>
    </source>
</evidence>
<dbReference type="Gene3D" id="3.40.30.10">
    <property type="entry name" value="Glutaredoxin"/>
    <property type="match status" value="1"/>
</dbReference>
<dbReference type="GO" id="GO:0008379">
    <property type="term" value="F:thioredoxin peroxidase activity"/>
    <property type="evidence" value="ECO:0007669"/>
    <property type="project" value="TreeGrafter"/>
</dbReference>
<dbReference type="PIRSF" id="PIRSF000239">
    <property type="entry name" value="AHPC"/>
    <property type="match status" value="1"/>
</dbReference>
<organism evidence="14 15">
    <name type="scientific">Candidatus Magasanikbacteria bacterium CG11_big_fil_rev_8_21_14_0_20_39_34</name>
    <dbReference type="NCBI Taxonomy" id="1974653"/>
    <lineage>
        <taxon>Bacteria</taxon>
        <taxon>Candidatus Magasanikiibacteriota</taxon>
    </lineage>
</organism>
<keyword evidence="7" id="KW-1015">Disulfide bond</keyword>
<dbReference type="PROSITE" id="PS51352">
    <property type="entry name" value="THIOREDOXIN_2"/>
    <property type="match status" value="1"/>
</dbReference>
<evidence type="ECO:0000256" key="11">
    <source>
        <dbReference type="ARBA" id="ARBA00049091"/>
    </source>
</evidence>
<dbReference type="InterPro" id="IPR036249">
    <property type="entry name" value="Thioredoxin-like_sf"/>
</dbReference>
<dbReference type="InterPro" id="IPR013766">
    <property type="entry name" value="Thioredoxin_domain"/>
</dbReference>
<comment type="subunit">
    <text evidence="2">Monomer.</text>
</comment>
<evidence type="ECO:0000256" key="1">
    <source>
        <dbReference type="ARBA" id="ARBA00003330"/>
    </source>
</evidence>
<dbReference type="SUPFAM" id="SSF52833">
    <property type="entry name" value="Thioredoxin-like"/>
    <property type="match status" value="1"/>
</dbReference>
<dbReference type="CDD" id="cd03017">
    <property type="entry name" value="PRX_BCP"/>
    <property type="match status" value="1"/>
</dbReference>
<dbReference type="GO" id="GO:0045454">
    <property type="term" value="P:cell redox homeostasis"/>
    <property type="evidence" value="ECO:0007669"/>
    <property type="project" value="TreeGrafter"/>
</dbReference>
<evidence type="ECO:0000256" key="2">
    <source>
        <dbReference type="ARBA" id="ARBA00011245"/>
    </source>
</evidence>